<comment type="caution">
    <text evidence="2">The sequence shown here is derived from an EMBL/GenBank/DDBJ whole genome shotgun (WGS) entry which is preliminary data.</text>
</comment>
<dbReference type="Proteomes" id="UP000305202">
    <property type="component" value="Unassembled WGS sequence"/>
</dbReference>
<proteinExistence type="predicted"/>
<reference evidence="2 3" key="1">
    <citation type="submission" date="2019-04" db="EMBL/GenBank/DDBJ databases">
        <authorList>
            <person name="Li M."/>
            <person name="Gao C."/>
        </authorList>
    </citation>
    <scope>NUCLEOTIDE SEQUENCE [LARGE SCALE GENOMIC DNA]</scope>
    <source>
        <strain evidence="2 3">BGMRC 2031</strain>
    </source>
</reference>
<evidence type="ECO:0000256" key="1">
    <source>
        <dbReference type="SAM" id="MobiDB-lite"/>
    </source>
</evidence>
<accession>A0ABY2SRJ0</accession>
<evidence type="ECO:0000313" key="3">
    <source>
        <dbReference type="Proteomes" id="UP000305202"/>
    </source>
</evidence>
<dbReference type="EMBL" id="SZPQ01000010">
    <property type="protein sequence ID" value="TKI06691.1"/>
    <property type="molecule type" value="Genomic_DNA"/>
</dbReference>
<dbReference type="Gene3D" id="3.10.670.10">
    <property type="entry name" value="Secreted effector protein ssei"/>
    <property type="match status" value="1"/>
</dbReference>
<dbReference type="RefSeq" id="WP_136989796.1">
    <property type="nucleotide sequence ID" value="NZ_SZPQ01000010.1"/>
</dbReference>
<sequence>MPMPINQTPSMAGTTVVAAPDNCPAQLALVVAKLSKASPWQAFTPTRYTQPDGHRSPASRRPKRSLCGQERRLFRAVTEYRRNPQWRPTASGREYRPIETGGRRYLIAVQRVVLPSKTEIHVGYLEDRQVIFLGPLYHMELTPHPRKLSPLFSTLLLFIFAGILPVGQSPAAMLPALRQTSGSTYSLWHGAETVYSLTGIYDRIKIFSRKSFSSLVTLIKGLSPPHGLPVAHAQNMIPSSAKGFPYTAVPGSPLSWETLSQSAKMIPGNLHSSIPSRRLRQTETSSGDRLVTVMEIYFTEWDYSEHFDLPHEDARLLIQTFMQECIGIKNENNYALQDLLELDIYLGEKVELIVDRGLFYKNETEYFHTLMIKEKAEQLIARFYLSEQKDPSIKTPLRNHLESEIKVEDLLGQWRESTTLSAGDFNNVLLKNVLEILKNNDFKHAIQQIREQRKNDLGDNEHYFQSVLTLLKAMENAYQTYCRELYVDNYTPLERTLYKNNLALLEAFTENDHEKYNELAIQKVFFQIFEYTRSNGISIYSTHYLLPPQYDDNIEIFSEDEEIISTSFVEKIFTDELYYFIEDKVNYYPHILRLNNLIELFRSRGGKDDQNLPWHEVNLLPHNNIKAIYNKIIVQYLRENINTHKDESWIHEIRNIIHNDSITFSILNYLIKLQEWGNTITNQIFSSLRRRAIKNEAQRVAFAKIAAIKDTLLPDTLMGKEDEILIYEKNRRDGNIEILLKASLFWYFSHENHRSINTLENLNILDIIKKFRQQEHIDLLEFSLRSSMLYTSLYELKPSTKMETLDDYYNQFSEYLLHDCYHQARNMTLQVIRTSSLTFLDLVSPPREIFTFKVFSRSYLQNTMASQVWVLSPRINPGYLSLLKTESGKYMFISSLAGVPLIKPFSQRRCWDFYQDLKKAWINETTALNIHRRPKIPVSMHEIRNLFINKLYRDNDIEDLINFIFIKPMDYMSQQPAAEFMFVPIKQTDIQHDLLRSFYLNENNFTALNNKTSLTYNFDYLNQLALTDIALQLKESLREYTFIEQVLSFIPFFTILYRNWHDQEYQIRFDDVFFDMIDVTVSLFSLGIKFNHIVIGTLLNTLRKAFVNKIPRRILFNYVFGELISSLPELTLKTVRATFGELLSLVVPVPMNEHIFQKMKETFSTPILENVQNLNNVIIKMKEEKRKMRASWRSKVDEKTLIVDKNGIYSYKDEINTDNYIMIHDEFYKVKWNEKERHWIIVPPDGSPLGAPTVAIIKNSRGKWVADKKQLPDYPFGSMDIMHDNHAYPKLGAIHFEPVRDFDEAFKGYTSENTQLKKSLRSFTEKYLSEGEMTLLPNSNEKFLRQLAGALLSEQPLPKFMRPHSPFPADKMYFDTLHFLKSQNIIAIRYRALALWDTLEEQNLTKHIVLMILINDDSFVFDIEKYRPDKELNSREQIFIEHEWLRLYRLYTPEHFGLIKYKDFNEFDDARFFYNREAFYADEYVKHGLLLREPPGYKAAVIKRMQQQANKIYPLSRNKPVKMTLLVRHVRNHAPNRSDRNFFPIRILKKSGLLDQSGKKHLLRIIGNARHNELLALSFLANHKDVKSLEELIKINEGKLVAFFHPKGHLEYLIIALGKGCFAGAANQFFDPNIPSRVSLVIAEQIGVFDNGVFRLRHSQHILRVVAGEAYGSLSNTPLFADSLPSVKIPHHDSQGQVAYYITEQQGRERVLLGEDSTVEFINGVNTRLRIKMHGLPFNINHMDALDLADIIRGLPYVSKEPFSLAQLQSIELFSCYSGFGQRFSTGQILADALNIPVKAYPHRISEEIRARRPEWFRVYQPRSPAMADPAATEITWPAKTHQRLHDLMAYLHDTRRPSRKKRLEAPPRFYPPIYVELDLVIMRQLTIDEFIRRHDLNQDTRAHLQRIMISYSIGGDETDDIIDQAYLDILFSTPELNYLASWIFPLPG</sequence>
<protein>
    <submittedName>
        <fullName evidence="2">Uncharacterized protein</fullName>
    </submittedName>
</protein>
<name>A0ABY2SRJ0_9HYPH</name>
<evidence type="ECO:0000313" key="2">
    <source>
        <dbReference type="EMBL" id="TKI06691.1"/>
    </source>
</evidence>
<gene>
    <name evidence="2" type="ORF">FCN80_08835</name>
</gene>
<organism evidence="2 3">
    <name type="scientific">Martelella alba</name>
    <dbReference type="NCBI Taxonomy" id="2590451"/>
    <lineage>
        <taxon>Bacteria</taxon>
        <taxon>Pseudomonadati</taxon>
        <taxon>Pseudomonadota</taxon>
        <taxon>Alphaproteobacteria</taxon>
        <taxon>Hyphomicrobiales</taxon>
        <taxon>Aurantimonadaceae</taxon>
        <taxon>Martelella</taxon>
    </lineage>
</organism>
<feature type="region of interest" description="Disordered" evidence="1">
    <location>
        <begin position="43"/>
        <end position="65"/>
    </location>
</feature>
<keyword evidence="3" id="KW-1185">Reference proteome</keyword>